<evidence type="ECO:0000313" key="2">
    <source>
        <dbReference type="EMBL" id="MPW23619.1"/>
    </source>
</evidence>
<dbReference type="RefSeq" id="WP_152768097.1">
    <property type="nucleotide sequence ID" value="NZ_WHNP01000123.1"/>
</dbReference>
<organism evidence="2 3">
    <name type="scientific">Paraburkholderia franconis</name>
    <dbReference type="NCBI Taxonomy" id="2654983"/>
    <lineage>
        <taxon>Bacteria</taxon>
        <taxon>Pseudomonadati</taxon>
        <taxon>Pseudomonadota</taxon>
        <taxon>Betaproteobacteria</taxon>
        <taxon>Burkholderiales</taxon>
        <taxon>Burkholderiaceae</taxon>
        <taxon>Paraburkholderia</taxon>
    </lineage>
</organism>
<dbReference type="GO" id="GO:0016020">
    <property type="term" value="C:membrane"/>
    <property type="evidence" value="ECO:0007669"/>
    <property type="project" value="InterPro"/>
</dbReference>
<keyword evidence="3" id="KW-1185">Reference proteome</keyword>
<dbReference type="InterPro" id="IPR004891">
    <property type="entry name" value="Mercury-R_MerC"/>
</dbReference>
<proteinExistence type="predicted"/>
<dbReference type="GO" id="GO:0015097">
    <property type="term" value="F:mercury ion transmembrane transporter activity"/>
    <property type="evidence" value="ECO:0007669"/>
    <property type="project" value="InterPro"/>
</dbReference>
<keyword evidence="1" id="KW-1133">Transmembrane helix</keyword>
<evidence type="ECO:0000313" key="3">
    <source>
        <dbReference type="Proteomes" id="UP000484381"/>
    </source>
</evidence>
<dbReference type="PROSITE" id="PS51257">
    <property type="entry name" value="PROKAR_LIPOPROTEIN"/>
    <property type="match status" value="1"/>
</dbReference>
<keyword evidence="1" id="KW-0812">Transmembrane</keyword>
<sequence>MSFVTRAADKAGLLGSIVSAMGCASCFPAIASLGAAIGLGFLSQYEGLFIRILLPAFAAIALLANALGWLSHRQWHRTALGVIGPGLVLAARYPLRRFDWSTDVLYTGLAIMLAVSIWDLISPAHRVCPTDARDSGAGHVPKG</sequence>
<feature type="transmembrane region" description="Helical" evidence="1">
    <location>
        <begin position="48"/>
        <end position="70"/>
    </location>
</feature>
<evidence type="ECO:0000256" key="1">
    <source>
        <dbReference type="SAM" id="Phobius"/>
    </source>
</evidence>
<accession>A0A7X1NKM5</accession>
<keyword evidence="1" id="KW-0472">Membrane</keyword>
<dbReference type="NCBIfam" id="NF033784">
    <property type="entry name" value="transport_merC"/>
    <property type="match status" value="1"/>
</dbReference>
<dbReference type="Proteomes" id="UP000484381">
    <property type="component" value="Unassembled WGS sequence"/>
</dbReference>
<dbReference type="EMBL" id="WHNP01000123">
    <property type="protein sequence ID" value="MPW23619.1"/>
    <property type="molecule type" value="Genomic_DNA"/>
</dbReference>
<gene>
    <name evidence="2" type="primary">merC</name>
    <name evidence="2" type="ORF">GCT13_44625</name>
</gene>
<protein>
    <submittedName>
        <fullName evidence="2">Organomercurial transporter MerC</fullName>
    </submittedName>
</protein>
<dbReference type="NCBIfam" id="NF010318">
    <property type="entry name" value="PRK13755.1"/>
    <property type="match status" value="1"/>
</dbReference>
<feature type="transmembrane region" description="Helical" evidence="1">
    <location>
        <begin position="12"/>
        <end position="42"/>
    </location>
</feature>
<name>A0A7X1NKM5_9BURK</name>
<dbReference type="Pfam" id="PF03203">
    <property type="entry name" value="MerC"/>
    <property type="match status" value="1"/>
</dbReference>
<dbReference type="AlphaFoldDB" id="A0A7X1NKM5"/>
<feature type="transmembrane region" description="Helical" evidence="1">
    <location>
        <begin position="104"/>
        <end position="121"/>
    </location>
</feature>
<comment type="caution">
    <text evidence="2">The sequence shown here is derived from an EMBL/GenBank/DDBJ whole genome shotgun (WGS) entry which is preliminary data.</text>
</comment>
<reference evidence="2 3" key="1">
    <citation type="submission" date="2019-10" db="EMBL/GenBank/DDBJ databases">
        <title>Paraburkholderia sp. isolated from nodules of Mimosa pudica from Brazilian Atlantic Forest soils.</title>
        <authorList>
            <person name="Paulitsch F."/>
            <person name="Hungria M."/>
            <person name="Dall'Agnol R."/>
        </authorList>
    </citation>
    <scope>NUCLEOTIDE SEQUENCE [LARGE SCALE GENOMIC DNA]</scope>
    <source>
        <strain evidence="2 3">CNPSo 3157</strain>
    </source>
</reference>